<evidence type="ECO:0000256" key="4">
    <source>
        <dbReference type="ARBA" id="ARBA00023180"/>
    </source>
</evidence>
<dbReference type="GO" id="GO:0042124">
    <property type="term" value="F:1,3-beta-glucanosyltransferase activity"/>
    <property type="evidence" value="ECO:0007669"/>
    <property type="project" value="TreeGrafter"/>
</dbReference>
<comment type="similarity">
    <text evidence="1">Belongs to the glycosyl hydrolase 72 family.</text>
</comment>
<sequence length="578" mass="62213">MTNPPTTTPVASGNSTAAPTTTPVASGNSTAAQTLATSATATTGKGTNPLVIKGYRFFDSVTGEYVGMRGVNYYPRTNTGALDANNLDLFSDKFKHIWERDLPQFAALNANSIRLYAVDADANHDEFMCALQSLGIYVLVDLGSSCQGCEITADKAPTCYPASYKQRGEKIIKAFSKYDNVLGFSGGNEINHRTGGNPPQWNAPCQKKFVRDMRAFIKSCPSMRQIPVGLVMADTSRPENAKYYNCRTDPNDKLENAEWYGINVYVHCDDINDPTKAAGFNLLRDDFESYDYSIPVILTEFGCTAPSFPTLDGYEAQRTFHDAKWMNTKEYSHVFNGGFAFEYSTENANSKSTSEFPFKKFGPQNYGLGYLTPEDCDDVDVKCSFKRFPNFDSLADAYKATDNSGEPTLSTFTVEANRKDPTACPAQFPKLKDLTWAGDSQDSIACPTEGRFQCPNVPLNLQITAVESAEAEGSASSGAGTKKEEAGSDSEKSENSQDDSEGEEPPAEEDGEATEETGSNGNASAKPSAQKDKSGASGYGSQSDLRPGNAPAPSSSSTLGGSTVATAVCLSALFVALM</sequence>
<dbReference type="Pfam" id="PF03198">
    <property type="entry name" value="Glyco_hydro_72"/>
    <property type="match status" value="1"/>
</dbReference>
<dbReference type="PANTHER" id="PTHR31468">
    <property type="entry name" value="1,3-BETA-GLUCANOSYLTRANSFERASE GAS1"/>
    <property type="match status" value="1"/>
</dbReference>
<proteinExistence type="inferred from homology"/>
<name>A0A8K1FG67_PYTOL</name>
<keyword evidence="4" id="KW-0325">Glycoprotein</keyword>
<dbReference type="OrthoDB" id="421038at2759"/>
<evidence type="ECO:0000313" key="7">
    <source>
        <dbReference type="Proteomes" id="UP000794436"/>
    </source>
</evidence>
<dbReference type="GO" id="GO:0034411">
    <property type="term" value="P:cell wall (1-&gt;3)-beta-D-glucan biosynthetic process"/>
    <property type="evidence" value="ECO:0007669"/>
    <property type="project" value="TreeGrafter"/>
</dbReference>
<accession>A0A8K1FG67</accession>
<evidence type="ECO:0000313" key="6">
    <source>
        <dbReference type="EMBL" id="TMW62430.1"/>
    </source>
</evidence>
<dbReference type="InterPro" id="IPR017853">
    <property type="entry name" value="GH"/>
</dbReference>
<keyword evidence="2" id="KW-0732">Signal</keyword>
<dbReference type="Gene3D" id="3.20.20.80">
    <property type="entry name" value="Glycosidases"/>
    <property type="match status" value="1"/>
</dbReference>
<evidence type="ECO:0000256" key="5">
    <source>
        <dbReference type="SAM" id="MobiDB-lite"/>
    </source>
</evidence>
<dbReference type="InterPro" id="IPR004886">
    <property type="entry name" value="Glucanosyltransferase"/>
</dbReference>
<dbReference type="Proteomes" id="UP000794436">
    <property type="component" value="Unassembled WGS sequence"/>
</dbReference>
<feature type="region of interest" description="Disordered" evidence="5">
    <location>
        <begin position="1"/>
        <end position="28"/>
    </location>
</feature>
<dbReference type="SUPFAM" id="SSF51445">
    <property type="entry name" value="(Trans)glycosidases"/>
    <property type="match status" value="1"/>
</dbReference>
<feature type="compositionally biased region" description="Polar residues" evidence="5">
    <location>
        <begin position="552"/>
        <end position="563"/>
    </location>
</feature>
<evidence type="ECO:0000256" key="2">
    <source>
        <dbReference type="ARBA" id="ARBA00022729"/>
    </source>
</evidence>
<gene>
    <name evidence="6" type="ORF">Poli38472_005048</name>
</gene>
<feature type="compositionally biased region" description="Low complexity" evidence="5">
    <location>
        <begin position="468"/>
        <end position="480"/>
    </location>
</feature>
<reference evidence="6" key="1">
    <citation type="submission" date="2019-03" db="EMBL/GenBank/DDBJ databases">
        <title>Long read genome sequence of the mycoparasitic Pythium oligandrum ATCC 38472 isolated from sugarbeet rhizosphere.</title>
        <authorList>
            <person name="Gaulin E."/>
        </authorList>
    </citation>
    <scope>NUCLEOTIDE SEQUENCE</scope>
    <source>
        <strain evidence="6">ATCC 38472_TT</strain>
    </source>
</reference>
<dbReference type="GO" id="GO:0005886">
    <property type="term" value="C:plasma membrane"/>
    <property type="evidence" value="ECO:0007669"/>
    <property type="project" value="TreeGrafter"/>
</dbReference>
<dbReference type="PANTHER" id="PTHR31468:SF2">
    <property type="entry name" value="1,3-BETA-GLUCANOSYLTRANSFERASE GAS1"/>
    <property type="match status" value="1"/>
</dbReference>
<feature type="compositionally biased region" description="Polar residues" evidence="5">
    <location>
        <begin position="1"/>
        <end position="15"/>
    </location>
</feature>
<keyword evidence="3" id="KW-1015">Disulfide bond</keyword>
<organism evidence="6 7">
    <name type="scientific">Pythium oligandrum</name>
    <name type="common">Mycoparasitic fungus</name>
    <dbReference type="NCBI Taxonomy" id="41045"/>
    <lineage>
        <taxon>Eukaryota</taxon>
        <taxon>Sar</taxon>
        <taxon>Stramenopiles</taxon>
        <taxon>Oomycota</taxon>
        <taxon>Peronosporomycetes</taxon>
        <taxon>Pythiales</taxon>
        <taxon>Pythiaceae</taxon>
        <taxon>Pythium</taxon>
    </lineage>
</organism>
<evidence type="ECO:0000256" key="3">
    <source>
        <dbReference type="ARBA" id="ARBA00023157"/>
    </source>
</evidence>
<evidence type="ECO:0000256" key="1">
    <source>
        <dbReference type="ARBA" id="ARBA00007528"/>
    </source>
</evidence>
<keyword evidence="7" id="KW-1185">Reference proteome</keyword>
<dbReference type="AlphaFoldDB" id="A0A8K1FG67"/>
<dbReference type="EMBL" id="SPLM01000073">
    <property type="protein sequence ID" value="TMW62430.1"/>
    <property type="molecule type" value="Genomic_DNA"/>
</dbReference>
<feature type="compositionally biased region" description="Acidic residues" evidence="5">
    <location>
        <begin position="496"/>
        <end position="515"/>
    </location>
</feature>
<feature type="compositionally biased region" description="Basic and acidic residues" evidence="5">
    <location>
        <begin position="481"/>
        <end position="495"/>
    </location>
</feature>
<feature type="region of interest" description="Disordered" evidence="5">
    <location>
        <begin position="468"/>
        <end position="563"/>
    </location>
</feature>
<protein>
    <recommendedName>
        <fullName evidence="8">Glycoside hydrolase</fullName>
    </recommendedName>
</protein>
<comment type="caution">
    <text evidence="6">The sequence shown here is derived from an EMBL/GenBank/DDBJ whole genome shotgun (WGS) entry which is preliminary data.</text>
</comment>
<evidence type="ECO:0008006" key="8">
    <source>
        <dbReference type="Google" id="ProtNLM"/>
    </source>
</evidence>